<gene>
    <name evidence="2" type="ORF">P9867_020275</name>
    <name evidence="1" type="ORF">P9867_20305</name>
    <name evidence="3" type="ORF">SAMEA104305318_04047</name>
</gene>
<reference evidence="2" key="4">
    <citation type="submission" date="2024-01" db="EMBL/GenBank/DDBJ databases">
        <authorList>
            <person name="Macesic N."/>
        </authorList>
    </citation>
    <scope>NUCLEOTIDE SEQUENCE</scope>
    <source>
        <strain evidence="2">CPO519</strain>
    </source>
</reference>
<organism evidence="3 4">
    <name type="scientific">Acinetobacter baumannii</name>
    <dbReference type="NCBI Taxonomy" id="470"/>
    <lineage>
        <taxon>Bacteria</taxon>
        <taxon>Pseudomonadati</taxon>
        <taxon>Pseudomonadota</taxon>
        <taxon>Gammaproteobacteria</taxon>
        <taxon>Moraxellales</taxon>
        <taxon>Moraxellaceae</taxon>
        <taxon>Acinetobacter</taxon>
        <taxon>Acinetobacter calcoaceticus/baumannii complex</taxon>
    </lineage>
</organism>
<dbReference type="EMBL" id="UFMQ01000047">
    <property type="protein sequence ID" value="SST33667.1"/>
    <property type="molecule type" value="Genomic_DNA"/>
</dbReference>
<protein>
    <submittedName>
        <fullName evidence="3">Uncharacterized protein</fullName>
    </submittedName>
</protein>
<dbReference type="EMBL" id="JARTMM020000002">
    <property type="protein sequence ID" value="MEC5498687.1"/>
    <property type="molecule type" value="Genomic_DNA"/>
</dbReference>
<reference evidence="1" key="3">
    <citation type="submission" date="2023-01" db="EMBL/GenBank/DDBJ databases">
        <title>Genomic dissection of endemic carbapenem resistance: metallo-beta-lactamase gene dissemination through clonal, plasmid and integron transfer pathways.</title>
        <authorList>
            <person name="Macesic N."/>
        </authorList>
    </citation>
    <scope>NUCLEOTIDE SEQUENCE</scope>
    <source>
        <strain evidence="1">CPO519</strain>
    </source>
</reference>
<dbReference type="AlphaFoldDB" id="A0A333WDA9"/>
<dbReference type="RefSeq" id="WP_005006030.1">
    <property type="nucleotide sequence ID" value="NZ_AP023077.1"/>
</dbReference>
<dbReference type="GeneID" id="67513484"/>
<sequence>MWNTLVLIRKTATSKEIKDKADMYLSQLNTATISASLKAEILSFIESVLND</sequence>
<evidence type="ECO:0000313" key="2">
    <source>
        <dbReference type="EMBL" id="MEC5498687.1"/>
    </source>
</evidence>
<evidence type="ECO:0000313" key="4">
    <source>
        <dbReference type="Proteomes" id="UP000252694"/>
    </source>
</evidence>
<evidence type="ECO:0000313" key="5">
    <source>
        <dbReference type="Proteomes" id="UP001174156"/>
    </source>
</evidence>
<reference evidence="3 4" key="1">
    <citation type="submission" date="2018-07" db="EMBL/GenBank/DDBJ databases">
        <authorList>
            <consortium name="Pathogen Informatics"/>
        </authorList>
    </citation>
    <scope>NUCLEOTIDE SEQUENCE [LARGE SCALE GENOMIC DNA]</scope>
    <source>
        <strain evidence="3 4">4300STDY7045823</strain>
    </source>
</reference>
<accession>A0A333WDA9</accession>
<dbReference type="Proteomes" id="UP000252694">
    <property type="component" value="Unassembled WGS sequence"/>
</dbReference>
<dbReference type="Proteomes" id="UP001174156">
    <property type="component" value="Unassembled WGS sequence"/>
</dbReference>
<reference evidence="2 5" key="2">
    <citation type="journal article" date="2023" name="Nat. Commun.">
        <title>Genomic dissection of endemic carbapenem resistance reveals metallo-beta-lactamase dissemination through clonal, plasmid and integron transfer.</title>
        <authorList>
            <person name="Macesic N."/>
            <person name="Hawkey J."/>
            <person name="Vezina B."/>
            <person name="Wisniewski J.A."/>
            <person name="Cottingham H."/>
            <person name="Blakeway L.V."/>
            <person name="Harshegyi T."/>
            <person name="Pragastis K."/>
            <person name="Badoordeen G.Z."/>
            <person name="Dennison A."/>
            <person name="Spelman D.W."/>
            <person name="Jenney A.W.J."/>
            <person name="Peleg A.Y."/>
        </authorList>
    </citation>
    <scope>NUCLEOTIDE SEQUENCE [LARGE SCALE GENOMIC DNA]</scope>
    <source>
        <strain evidence="2 5">CPO519</strain>
    </source>
</reference>
<evidence type="ECO:0000313" key="1">
    <source>
        <dbReference type="EMBL" id="MDK4883877.1"/>
    </source>
</evidence>
<name>A0A333WDA9_ACIBA</name>
<dbReference type="EMBL" id="JARTMM010000159">
    <property type="protein sequence ID" value="MDK4883877.1"/>
    <property type="molecule type" value="Genomic_DNA"/>
</dbReference>
<proteinExistence type="predicted"/>
<evidence type="ECO:0000313" key="3">
    <source>
        <dbReference type="EMBL" id="SST33667.1"/>
    </source>
</evidence>